<dbReference type="AlphaFoldDB" id="R7QRT8"/>
<accession>R7QRT8</accession>
<dbReference type="RefSeq" id="XP_005710364.1">
    <property type="nucleotide sequence ID" value="XM_005710307.1"/>
</dbReference>
<name>R7QRT8_CHOCR</name>
<dbReference type="EMBL" id="HG002121">
    <property type="protein sequence ID" value="CDF40070.1"/>
    <property type="molecule type" value="Genomic_DNA"/>
</dbReference>
<proteinExistence type="predicted"/>
<sequence>MISQVNFNGSQSREVRAAGLVSLSCVRSGSPWCGVTGKAACERSCSLPHIRGRKGFPSRGACSCSVVARASEELGFYRASRGRTAAETHNI</sequence>
<reference evidence="2" key="1">
    <citation type="journal article" date="2013" name="Proc. Natl. Acad. Sci. U.S.A.">
        <title>Genome structure and metabolic features in the red seaweed Chondrus crispus shed light on evolution of the Archaeplastida.</title>
        <authorList>
            <person name="Collen J."/>
            <person name="Porcel B."/>
            <person name="Carre W."/>
            <person name="Ball S.G."/>
            <person name="Chaparro C."/>
            <person name="Tonon T."/>
            <person name="Barbeyron T."/>
            <person name="Michel G."/>
            <person name="Noel B."/>
            <person name="Valentin K."/>
            <person name="Elias M."/>
            <person name="Artiguenave F."/>
            <person name="Arun A."/>
            <person name="Aury J.M."/>
            <person name="Barbosa-Neto J.F."/>
            <person name="Bothwell J.H."/>
            <person name="Bouget F.Y."/>
            <person name="Brillet L."/>
            <person name="Cabello-Hurtado F."/>
            <person name="Capella-Gutierrez S."/>
            <person name="Charrier B."/>
            <person name="Cladiere L."/>
            <person name="Cock J.M."/>
            <person name="Coelho S.M."/>
            <person name="Colleoni C."/>
            <person name="Czjzek M."/>
            <person name="Da Silva C."/>
            <person name="Delage L."/>
            <person name="Denoeud F."/>
            <person name="Deschamps P."/>
            <person name="Dittami S.M."/>
            <person name="Gabaldon T."/>
            <person name="Gachon C.M."/>
            <person name="Groisillier A."/>
            <person name="Herve C."/>
            <person name="Jabbari K."/>
            <person name="Katinka M."/>
            <person name="Kloareg B."/>
            <person name="Kowalczyk N."/>
            <person name="Labadie K."/>
            <person name="Leblanc C."/>
            <person name="Lopez P.J."/>
            <person name="McLachlan D.H."/>
            <person name="Meslet-Cladiere L."/>
            <person name="Moustafa A."/>
            <person name="Nehr Z."/>
            <person name="Nyvall Collen P."/>
            <person name="Panaud O."/>
            <person name="Partensky F."/>
            <person name="Poulain J."/>
            <person name="Rensing S.A."/>
            <person name="Rousvoal S."/>
            <person name="Samson G."/>
            <person name="Symeonidi A."/>
            <person name="Weissenbach J."/>
            <person name="Zambounis A."/>
            <person name="Wincker P."/>
            <person name="Boyen C."/>
        </authorList>
    </citation>
    <scope>NUCLEOTIDE SEQUENCE [LARGE SCALE GENOMIC DNA]</scope>
    <source>
        <strain evidence="2">cv. Stackhouse</strain>
    </source>
</reference>
<evidence type="ECO:0000313" key="1">
    <source>
        <dbReference type="EMBL" id="CDF40070.1"/>
    </source>
</evidence>
<protein>
    <submittedName>
        <fullName evidence="1">Uncharacterized protein</fullName>
    </submittedName>
</protein>
<gene>
    <name evidence="1" type="ORF">CHC_T00000649001</name>
</gene>
<dbReference type="KEGG" id="ccp:CHC_T00000649001"/>
<keyword evidence="2" id="KW-1185">Reference proteome</keyword>
<organism evidence="1 2">
    <name type="scientific">Chondrus crispus</name>
    <name type="common">Carrageen Irish moss</name>
    <name type="synonym">Polymorpha crispa</name>
    <dbReference type="NCBI Taxonomy" id="2769"/>
    <lineage>
        <taxon>Eukaryota</taxon>
        <taxon>Rhodophyta</taxon>
        <taxon>Florideophyceae</taxon>
        <taxon>Rhodymeniophycidae</taxon>
        <taxon>Gigartinales</taxon>
        <taxon>Gigartinaceae</taxon>
        <taxon>Chondrus</taxon>
    </lineage>
</organism>
<evidence type="ECO:0000313" key="2">
    <source>
        <dbReference type="Proteomes" id="UP000012073"/>
    </source>
</evidence>
<dbReference type="Proteomes" id="UP000012073">
    <property type="component" value="Unassembled WGS sequence"/>
</dbReference>
<dbReference type="Gramene" id="CDF40070">
    <property type="protein sequence ID" value="CDF40070"/>
    <property type="gene ID" value="CHC_T00000649001"/>
</dbReference>
<dbReference type="GeneID" id="17318081"/>